<evidence type="ECO:0000256" key="2">
    <source>
        <dbReference type="SAM" id="MobiDB-lite"/>
    </source>
</evidence>
<evidence type="ECO:0000259" key="4">
    <source>
        <dbReference type="Pfam" id="PF02397"/>
    </source>
</evidence>
<evidence type="ECO:0000256" key="3">
    <source>
        <dbReference type="SAM" id="Phobius"/>
    </source>
</evidence>
<proteinExistence type="inferred from homology"/>
<comment type="caution">
    <text evidence="5">The sequence shown here is derived from an EMBL/GenBank/DDBJ whole genome shotgun (WGS) entry which is preliminary data.</text>
</comment>
<keyword evidence="6" id="KW-1185">Reference proteome</keyword>
<feature type="domain" description="Bacterial sugar transferase" evidence="4">
    <location>
        <begin position="13"/>
        <end position="184"/>
    </location>
</feature>
<comment type="similarity">
    <text evidence="1">Belongs to the bacterial sugar transferase family.</text>
</comment>
<dbReference type="Pfam" id="PF02397">
    <property type="entry name" value="Bac_transf"/>
    <property type="match status" value="1"/>
</dbReference>
<accession>A0A929BAW5</accession>
<feature type="transmembrane region" description="Helical" evidence="3">
    <location>
        <begin position="20"/>
        <end position="43"/>
    </location>
</feature>
<name>A0A929BAW5_9PSEU</name>
<feature type="compositionally biased region" description="Basic and acidic residues" evidence="2">
    <location>
        <begin position="206"/>
        <end position="223"/>
    </location>
</feature>
<dbReference type="AlphaFoldDB" id="A0A929BAW5"/>
<dbReference type="PANTHER" id="PTHR30576">
    <property type="entry name" value="COLANIC BIOSYNTHESIS UDP-GLUCOSE LIPID CARRIER TRANSFERASE"/>
    <property type="match status" value="1"/>
</dbReference>
<dbReference type="RefSeq" id="WP_193930235.1">
    <property type="nucleotide sequence ID" value="NZ_JADEYC010000043.1"/>
</dbReference>
<keyword evidence="3" id="KW-1133">Transmembrane helix</keyword>
<evidence type="ECO:0000256" key="1">
    <source>
        <dbReference type="ARBA" id="ARBA00006464"/>
    </source>
</evidence>
<dbReference type="InterPro" id="IPR003362">
    <property type="entry name" value="Bact_transf"/>
</dbReference>
<dbReference type="Proteomes" id="UP000598360">
    <property type="component" value="Unassembled WGS sequence"/>
</dbReference>
<organism evidence="5 6">
    <name type="scientific">Saccharopolyspora montiporae</name>
    <dbReference type="NCBI Taxonomy" id="2781240"/>
    <lineage>
        <taxon>Bacteria</taxon>
        <taxon>Bacillati</taxon>
        <taxon>Actinomycetota</taxon>
        <taxon>Actinomycetes</taxon>
        <taxon>Pseudonocardiales</taxon>
        <taxon>Pseudonocardiaceae</taxon>
        <taxon>Saccharopolyspora</taxon>
    </lineage>
</organism>
<evidence type="ECO:0000313" key="6">
    <source>
        <dbReference type="Proteomes" id="UP000598360"/>
    </source>
</evidence>
<keyword evidence="3" id="KW-0812">Transmembrane</keyword>
<gene>
    <name evidence="5" type="ORF">IQ251_18790</name>
</gene>
<evidence type="ECO:0000313" key="5">
    <source>
        <dbReference type="EMBL" id="MBE9376502.1"/>
    </source>
</evidence>
<dbReference type="PANTHER" id="PTHR30576:SF8">
    <property type="entry name" value="UNDECAPRENYL-PHOSPHATE GALACTOSE PHOSPHOTRANSFERASE"/>
    <property type="match status" value="1"/>
</dbReference>
<keyword evidence="5" id="KW-0808">Transferase</keyword>
<sequence length="247" mass="26955">MIARRRPGDGPVRRVCDVFGAAGLLLVLSPLLALTASAVLVVLGRPVSFRQQRCGRGGGEFTILKFRTLRAAERPDQPDAERTTRLGAVLRATGTDELPQLVNVLRGEMSFIGPRPALPEHVGNYDRRQTGRLAVRPGITGWAQVRGRNALSWPERIELDLDYIRRRGLLLDLRILMLTAVVVLVPRGVVGPGGVNRGMPAPGEDSGPRDPHRAGRHRADLRDGWTPAAPGGADIARHRRDDEPAVR</sequence>
<dbReference type="GO" id="GO:0016780">
    <property type="term" value="F:phosphotransferase activity, for other substituted phosphate groups"/>
    <property type="evidence" value="ECO:0007669"/>
    <property type="project" value="TreeGrafter"/>
</dbReference>
<feature type="region of interest" description="Disordered" evidence="2">
    <location>
        <begin position="192"/>
        <end position="247"/>
    </location>
</feature>
<dbReference type="EMBL" id="JADEYC010000043">
    <property type="protein sequence ID" value="MBE9376502.1"/>
    <property type="molecule type" value="Genomic_DNA"/>
</dbReference>
<feature type="compositionally biased region" description="Basic and acidic residues" evidence="2">
    <location>
        <begin position="235"/>
        <end position="247"/>
    </location>
</feature>
<keyword evidence="3" id="KW-0472">Membrane</keyword>
<reference evidence="5" key="1">
    <citation type="submission" date="2020-10" db="EMBL/GenBank/DDBJ databases">
        <title>Diversity and distribution of actinomycetes associated with coral in the coast of Hainan.</title>
        <authorList>
            <person name="Li F."/>
        </authorList>
    </citation>
    <scope>NUCLEOTIDE SEQUENCE</scope>
    <source>
        <strain evidence="5">HNM0983</strain>
    </source>
</reference>
<protein>
    <submittedName>
        <fullName evidence="5">Sugar transferase</fullName>
    </submittedName>
</protein>